<proteinExistence type="predicted"/>
<dbReference type="AlphaFoldDB" id="A0A495J7M5"/>
<reference evidence="1 2" key="1">
    <citation type="submission" date="2018-10" db="EMBL/GenBank/DDBJ databases">
        <title>Genomic Encyclopedia of Archaeal and Bacterial Type Strains, Phase II (KMG-II): from individual species to whole genera.</title>
        <authorList>
            <person name="Goeker M."/>
        </authorList>
    </citation>
    <scope>NUCLEOTIDE SEQUENCE [LARGE SCALE GENOMIC DNA]</scope>
    <source>
        <strain evidence="1 2">DSM 18602</strain>
    </source>
</reference>
<dbReference type="Proteomes" id="UP000268007">
    <property type="component" value="Unassembled WGS sequence"/>
</dbReference>
<gene>
    <name evidence="1" type="ORF">BDD43_5140</name>
</gene>
<protein>
    <submittedName>
        <fullName evidence="1">Uncharacterized protein</fullName>
    </submittedName>
</protein>
<sequence length="63" mass="7344">MINRYSRVSLYADERAGLRSTLNKIINGEAPNLILTEAKRITLFQLFDLLINQNTDILDWLHQ</sequence>
<dbReference type="RefSeq" id="WP_121200825.1">
    <property type="nucleotide sequence ID" value="NZ_RBKU01000001.1"/>
</dbReference>
<accession>A0A495J7M5</accession>
<comment type="caution">
    <text evidence="1">The sequence shown here is derived from an EMBL/GenBank/DDBJ whole genome shotgun (WGS) entry which is preliminary data.</text>
</comment>
<name>A0A495J7M5_9SPHI</name>
<dbReference type="EMBL" id="RBKU01000001">
    <property type="protein sequence ID" value="RKR84887.1"/>
    <property type="molecule type" value="Genomic_DNA"/>
</dbReference>
<evidence type="ECO:0000313" key="2">
    <source>
        <dbReference type="Proteomes" id="UP000268007"/>
    </source>
</evidence>
<organism evidence="1 2">
    <name type="scientific">Mucilaginibacter gracilis</name>
    <dbReference type="NCBI Taxonomy" id="423350"/>
    <lineage>
        <taxon>Bacteria</taxon>
        <taxon>Pseudomonadati</taxon>
        <taxon>Bacteroidota</taxon>
        <taxon>Sphingobacteriia</taxon>
        <taxon>Sphingobacteriales</taxon>
        <taxon>Sphingobacteriaceae</taxon>
        <taxon>Mucilaginibacter</taxon>
    </lineage>
</organism>
<evidence type="ECO:0000313" key="1">
    <source>
        <dbReference type="EMBL" id="RKR84887.1"/>
    </source>
</evidence>
<keyword evidence="2" id="KW-1185">Reference proteome</keyword>